<organism evidence="2 3">
    <name type="scientific">Effusibacillus consociatus</name>
    <dbReference type="NCBI Taxonomy" id="1117041"/>
    <lineage>
        <taxon>Bacteria</taxon>
        <taxon>Bacillati</taxon>
        <taxon>Bacillota</taxon>
        <taxon>Bacilli</taxon>
        <taxon>Bacillales</taxon>
        <taxon>Alicyclobacillaceae</taxon>
        <taxon>Effusibacillus</taxon>
    </lineage>
</organism>
<evidence type="ECO:0000313" key="2">
    <source>
        <dbReference type="EMBL" id="MFC4767947.1"/>
    </source>
</evidence>
<evidence type="ECO:0000256" key="1">
    <source>
        <dbReference type="SAM" id="Phobius"/>
    </source>
</evidence>
<evidence type="ECO:0000313" key="3">
    <source>
        <dbReference type="Proteomes" id="UP001596002"/>
    </source>
</evidence>
<accession>A0ABV9Q3B0</accession>
<dbReference type="Proteomes" id="UP001596002">
    <property type="component" value="Unassembled WGS sequence"/>
</dbReference>
<keyword evidence="1" id="KW-0472">Membrane</keyword>
<sequence length="84" mass="9392">MRWGAILGVSLVVAAITLYEWPRMNPDEKKEKATFAVLSTMGWLLTILLVFYPDIPGPSDLIDAIFKPLVKILENQAAFAELMV</sequence>
<protein>
    <submittedName>
        <fullName evidence="2">Uncharacterized protein</fullName>
    </submittedName>
</protein>
<feature type="transmembrane region" description="Helical" evidence="1">
    <location>
        <begin position="33"/>
        <end position="52"/>
    </location>
</feature>
<keyword evidence="1" id="KW-0812">Transmembrane</keyword>
<keyword evidence="3" id="KW-1185">Reference proteome</keyword>
<keyword evidence="1" id="KW-1133">Transmembrane helix</keyword>
<name>A0ABV9Q3B0_9BACL</name>
<gene>
    <name evidence="2" type="ORF">ACFO8Q_11340</name>
</gene>
<feature type="transmembrane region" description="Helical" evidence="1">
    <location>
        <begin position="6"/>
        <end position="21"/>
    </location>
</feature>
<dbReference type="RefSeq" id="WP_380025867.1">
    <property type="nucleotide sequence ID" value="NZ_JBHSHC010000093.1"/>
</dbReference>
<comment type="caution">
    <text evidence="2">The sequence shown here is derived from an EMBL/GenBank/DDBJ whole genome shotgun (WGS) entry which is preliminary data.</text>
</comment>
<proteinExistence type="predicted"/>
<reference evidence="3" key="1">
    <citation type="journal article" date="2019" name="Int. J. Syst. Evol. Microbiol.">
        <title>The Global Catalogue of Microorganisms (GCM) 10K type strain sequencing project: providing services to taxonomists for standard genome sequencing and annotation.</title>
        <authorList>
            <consortium name="The Broad Institute Genomics Platform"/>
            <consortium name="The Broad Institute Genome Sequencing Center for Infectious Disease"/>
            <person name="Wu L."/>
            <person name="Ma J."/>
        </authorList>
    </citation>
    <scope>NUCLEOTIDE SEQUENCE [LARGE SCALE GENOMIC DNA]</scope>
    <source>
        <strain evidence="3">WYCCWR 12678</strain>
    </source>
</reference>
<dbReference type="EMBL" id="JBHSHC010000093">
    <property type="protein sequence ID" value="MFC4767947.1"/>
    <property type="molecule type" value="Genomic_DNA"/>
</dbReference>